<dbReference type="InterPro" id="IPR016039">
    <property type="entry name" value="Thiolase-like"/>
</dbReference>
<keyword evidence="1" id="KW-0808">Transferase</keyword>
<comment type="caution">
    <text evidence="3">The sequence shown here is derived from an EMBL/GenBank/DDBJ whole genome shotgun (WGS) entry which is preliminary data.</text>
</comment>
<evidence type="ECO:0000259" key="2">
    <source>
        <dbReference type="Pfam" id="PF00109"/>
    </source>
</evidence>
<dbReference type="InterPro" id="IPR014030">
    <property type="entry name" value="Ketoacyl_synth_N"/>
</dbReference>
<protein>
    <submittedName>
        <fullName evidence="3">Beta-ketoacyl synthase N-terminal-like domain-containing protein</fullName>
    </submittedName>
</protein>
<dbReference type="SUPFAM" id="SSF53901">
    <property type="entry name" value="Thiolase-like"/>
    <property type="match status" value="1"/>
</dbReference>
<keyword evidence="4" id="KW-1185">Reference proteome</keyword>
<dbReference type="PANTHER" id="PTHR11712:SF336">
    <property type="entry name" value="3-OXOACYL-[ACYL-CARRIER-PROTEIN] SYNTHASE, MITOCHONDRIAL"/>
    <property type="match status" value="1"/>
</dbReference>
<evidence type="ECO:0000313" key="4">
    <source>
        <dbReference type="Proteomes" id="UP001596012"/>
    </source>
</evidence>
<dbReference type="EMBL" id="JBHSFG010000039">
    <property type="protein sequence ID" value="MFC4467429.1"/>
    <property type="molecule type" value="Genomic_DNA"/>
</dbReference>
<evidence type="ECO:0000313" key="3">
    <source>
        <dbReference type="EMBL" id="MFC4467429.1"/>
    </source>
</evidence>
<dbReference type="InterPro" id="IPR000794">
    <property type="entry name" value="Beta-ketoacyl_synthase"/>
</dbReference>
<reference evidence="4" key="1">
    <citation type="journal article" date="2019" name="Int. J. Syst. Evol. Microbiol.">
        <title>The Global Catalogue of Microorganisms (GCM) 10K type strain sequencing project: providing services to taxonomists for standard genome sequencing and annotation.</title>
        <authorList>
            <consortium name="The Broad Institute Genomics Platform"/>
            <consortium name="The Broad Institute Genome Sequencing Center for Infectious Disease"/>
            <person name="Wu L."/>
            <person name="Ma J."/>
        </authorList>
    </citation>
    <scope>NUCLEOTIDE SEQUENCE [LARGE SCALE GENOMIC DNA]</scope>
    <source>
        <strain evidence="4">DT43</strain>
    </source>
</reference>
<dbReference type="Gene3D" id="3.40.47.10">
    <property type="match status" value="1"/>
</dbReference>
<proteinExistence type="predicted"/>
<sequence length="341" mass="33999">MSSVHTLAESSTVLSSAHTRTGDSAIVITGVSVLVPGADTPAALATGPGAVGQPVAPEVLVGKKGLRYKDRATQLAYCLASGALMDTGLLDEDGLTVPGTSIGVVASSNFGNLDTVTGALDTIRAQTVSATSPMDLPNASSNVIASSVAIRFGLRGPNLMVCNGATSGLDAMHWAATMIRSGRVDRVLVIGVEPDNDAVRRLLGDGRTGVDGGAAVVVERAEAARNRSADVRAVYGGYAMTDGVRSCVADLGGTDGPAPVRWQIPQDAAGTLPDDLLPGVPRDGFGPGLGQASGALGVLQCAAATGWFDEGGTGPVYAVAGAGLRGATSGVSLLAPAGSPR</sequence>
<accession>A0ABV8YTQ7</accession>
<gene>
    <name evidence="3" type="ORF">ACFPH6_23355</name>
</gene>
<dbReference type="RefSeq" id="WP_386344749.1">
    <property type="nucleotide sequence ID" value="NZ_JBHSFG010000039.1"/>
</dbReference>
<organism evidence="3 4">
    <name type="scientific">Streptomyces xiangluensis</name>
    <dbReference type="NCBI Taxonomy" id="2665720"/>
    <lineage>
        <taxon>Bacteria</taxon>
        <taxon>Bacillati</taxon>
        <taxon>Actinomycetota</taxon>
        <taxon>Actinomycetes</taxon>
        <taxon>Kitasatosporales</taxon>
        <taxon>Streptomycetaceae</taxon>
        <taxon>Streptomyces</taxon>
    </lineage>
</organism>
<dbReference type="Proteomes" id="UP001596012">
    <property type="component" value="Unassembled WGS sequence"/>
</dbReference>
<dbReference type="Pfam" id="PF00109">
    <property type="entry name" value="ketoacyl-synt"/>
    <property type="match status" value="1"/>
</dbReference>
<dbReference type="PANTHER" id="PTHR11712">
    <property type="entry name" value="POLYKETIDE SYNTHASE-RELATED"/>
    <property type="match status" value="1"/>
</dbReference>
<feature type="domain" description="Beta-ketoacyl synthase-like N-terminal" evidence="2">
    <location>
        <begin position="69"/>
        <end position="193"/>
    </location>
</feature>
<evidence type="ECO:0000256" key="1">
    <source>
        <dbReference type="ARBA" id="ARBA00022679"/>
    </source>
</evidence>
<name>A0ABV8YTQ7_9ACTN</name>